<gene>
    <name evidence="1" type="ORF">EDWATA_03189</name>
</gene>
<evidence type="ECO:0000313" key="2">
    <source>
        <dbReference type="Proteomes" id="UP000003692"/>
    </source>
</evidence>
<dbReference type="AlphaFoldDB" id="D4F8T7"/>
<proteinExistence type="predicted"/>
<dbReference type="HOGENOM" id="CLU_2584159_0_0_6"/>
<dbReference type="Proteomes" id="UP000003692">
    <property type="component" value="Unassembled WGS sequence"/>
</dbReference>
<reference evidence="1 2" key="1">
    <citation type="submission" date="2010-02" db="EMBL/GenBank/DDBJ databases">
        <authorList>
            <person name="Weinstock G."/>
            <person name="Sodergren E."/>
            <person name="Clifton S."/>
            <person name="Fulton L."/>
            <person name="Fulton B."/>
            <person name="Courtney L."/>
            <person name="Fronick C."/>
            <person name="Harrison M."/>
            <person name="Strong C."/>
            <person name="Farmer C."/>
            <person name="Delahaunty K."/>
            <person name="Markovic C."/>
            <person name="Hall O."/>
            <person name="Minx P."/>
            <person name="Tomlinson C."/>
            <person name="Mitreva M."/>
            <person name="Nelson J."/>
            <person name="Hou S."/>
            <person name="Wollam A."/>
            <person name="Pepin K.H."/>
            <person name="Johnson M."/>
            <person name="Bhonagiri V."/>
            <person name="Zhang X."/>
            <person name="Suruliraj S."/>
            <person name="Warren W."/>
            <person name="Chinwalla A."/>
            <person name="Mardis E.R."/>
            <person name="Wilson R.K."/>
        </authorList>
    </citation>
    <scope>NUCLEOTIDE SEQUENCE [LARGE SCALE GENOMIC DNA]</scope>
    <source>
        <strain evidence="1 2">ATCC 23685</strain>
    </source>
</reference>
<accession>D4F8T7</accession>
<organism evidence="1 2">
    <name type="scientific">Edwardsiella tarda ATCC 23685</name>
    <dbReference type="NCBI Taxonomy" id="500638"/>
    <lineage>
        <taxon>Bacteria</taxon>
        <taxon>Pseudomonadati</taxon>
        <taxon>Pseudomonadota</taxon>
        <taxon>Gammaproteobacteria</taxon>
        <taxon>Enterobacterales</taxon>
        <taxon>Hafniaceae</taxon>
        <taxon>Edwardsiella</taxon>
    </lineage>
</organism>
<protein>
    <submittedName>
        <fullName evidence="1">Uncharacterized protein</fullName>
    </submittedName>
</protein>
<dbReference type="EMBL" id="ADGK01000264">
    <property type="protein sequence ID" value="EFE21841.1"/>
    <property type="molecule type" value="Genomic_DNA"/>
</dbReference>
<comment type="caution">
    <text evidence="1">The sequence shown here is derived from an EMBL/GenBank/DDBJ whole genome shotgun (WGS) entry which is preliminary data.</text>
</comment>
<name>D4F8T7_EDWTA</name>
<evidence type="ECO:0000313" key="1">
    <source>
        <dbReference type="EMBL" id="EFE21841.1"/>
    </source>
</evidence>
<sequence length="80" mass="9563">MVIDDTEWHPQMLQAEYAETLTLLMIYRTCFSMRERCWGNGYHLLRTQNLIPEERTECHRNKFVELCASTPPGMARCRRL</sequence>